<dbReference type="EMBL" id="JARJCN010000090">
    <property type="protein sequence ID" value="KAJ7075744.1"/>
    <property type="molecule type" value="Genomic_DNA"/>
</dbReference>
<organism evidence="2 3">
    <name type="scientific">Mycena belliarum</name>
    <dbReference type="NCBI Taxonomy" id="1033014"/>
    <lineage>
        <taxon>Eukaryota</taxon>
        <taxon>Fungi</taxon>
        <taxon>Dikarya</taxon>
        <taxon>Basidiomycota</taxon>
        <taxon>Agaricomycotina</taxon>
        <taxon>Agaricomycetes</taxon>
        <taxon>Agaricomycetidae</taxon>
        <taxon>Agaricales</taxon>
        <taxon>Marasmiineae</taxon>
        <taxon>Mycenaceae</taxon>
        <taxon>Mycena</taxon>
    </lineage>
</organism>
<evidence type="ECO:0000313" key="2">
    <source>
        <dbReference type="EMBL" id="KAJ7075744.1"/>
    </source>
</evidence>
<dbReference type="AlphaFoldDB" id="A0AAD6TPX1"/>
<dbReference type="Gene3D" id="1.25.40.750">
    <property type="entry name" value="Domain of unknown function DUF5071"/>
    <property type="match status" value="1"/>
</dbReference>
<accession>A0AAD6TPX1</accession>
<dbReference type="Proteomes" id="UP001222325">
    <property type="component" value="Unassembled WGS sequence"/>
</dbReference>
<evidence type="ECO:0000259" key="1">
    <source>
        <dbReference type="Pfam" id="PF16804"/>
    </source>
</evidence>
<proteinExistence type="predicted"/>
<name>A0AAD6TPX1_9AGAR</name>
<comment type="caution">
    <text evidence="2">The sequence shown here is derived from an EMBL/GenBank/DDBJ whole genome shotgun (WGS) entry which is preliminary data.</text>
</comment>
<feature type="domain" description="DUF5071" evidence="1">
    <location>
        <begin position="136"/>
        <end position="257"/>
    </location>
</feature>
<protein>
    <recommendedName>
        <fullName evidence="1">DUF5071 domain-containing protein</fullName>
    </recommendedName>
</protein>
<dbReference type="Pfam" id="PF16804">
    <property type="entry name" value="DUF5071"/>
    <property type="match status" value="1"/>
</dbReference>
<evidence type="ECO:0000313" key="3">
    <source>
        <dbReference type="Proteomes" id="UP001222325"/>
    </source>
</evidence>
<keyword evidence="3" id="KW-1185">Reference proteome</keyword>
<gene>
    <name evidence="2" type="ORF">B0H15DRAFT_649984</name>
</gene>
<dbReference type="CDD" id="cd11743">
    <property type="entry name" value="Cthe_2751_like"/>
    <property type="match status" value="1"/>
</dbReference>
<sequence length="274" mass="30935">MSTLPPQISSLPESENTDTWASFISQLPVSRSSHSYFTGVSELLVSRLIATPLSYDDPLVSAMSSVLSAPASTSEAADLKQLISFSILGKLPRNRLEPYRNALTRLAAQPTEAEASTGVSERSTSILELLDASQAWVPRTKSDDMAIRSLDLLVQTPDAMRPFVPALLEWLQDCNWPPWRPCRAQLARFPELALEPIRAVLRDSDDGEWKHHLLWFLVECMPGRVRQRARLEVERIAQRPQQDEIDNDAHEAARECLEEMDHWADRAKIVNKRL</sequence>
<reference evidence="2" key="1">
    <citation type="submission" date="2023-03" db="EMBL/GenBank/DDBJ databases">
        <title>Massive genome expansion in bonnet fungi (Mycena s.s.) driven by repeated elements and novel gene families across ecological guilds.</title>
        <authorList>
            <consortium name="Lawrence Berkeley National Laboratory"/>
            <person name="Harder C.B."/>
            <person name="Miyauchi S."/>
            <person name="Viragh M."/>
            <person name="Kuo A."/>
            <person name="Thoen E."/>
            <person name="Andreopoulos B."/>
            <person name="Lu D."/>
            <person name="Skrede I."/>
            <person name="Drula E."/>
            <person name="Henrissat B."/>
            <person name="Morin E."/>
            <person name="Kohler A."/>
            <person name="Barry K."/>
            <person name="LaButti K."/>
            <person name="Morin E."/>
            <person name="Salamov A."/>
            <person name="Lipzen A."/>
            <person name="Mereny Z."/>
            <person name="Hegedus B."/>
            <person name="Baldrian P."/>
            <person name="Stursova M."/>
            <person name="Weitz H."/>
            <person name="Taylor A."/>
            <person name="Grigoriev I.V."/>
            <person name="Nagy L.G."/>
            <person name="Martin F."/>
            <person name="Kauserud H."/>
        </authorList>
    </citation>
    <scope>NUCLEOTIDE SEQUENCE</scope>
    <source>
        <strain evidence="2">CBHHK173m</strain>
    </source>
</reference>
<dbReference type="InterPro" id="IPR031837">
    <property type="entry name" value="DUF5071"/>
</dbReference>
<dbReference type="InterPro" id="IPR038692">
    <property type="entry name" value="Cthe_2751_sf"/>
</dbReference>